<gene>
    <name evidence="1" type="ORF">HKW66_Vig0083390</name>
</gene>
<dbReference type="Proteomes" id="UP000743370">
    <property type="component" value="Unassembled WGS sequence"/>
</dbReference>
<evidence type="ECO:0000313" key="2">
    <source>
        <dbReference type="Proteomes" id="UP000743370"/>
    </source>
</evidence>
<proteinExistence type="predicted"/>
<organism evidence="1 2">
    <name type="scientific">Phaseolus angularis</name>
    <name type="common">Azuki bean</name>
    <name type="synonym">Vigna angularis</name>
    <dbReference type="NCBI Taxonomy" id="3914"/>
    <lineage>
        <taxon>Eukaryota</taxon>
        <taxon>Viridiplantae</taxon>
        <taxon>Streptophyta</taxon>
        <taxon>Embryophyta</taxon>
        <taxon>Tracheophyta</taxon>
        <taxon>Spermatophyta</taxon>
        <taxon>Magnoliopsida</taxon>
        <taxon>eudicotyledons</taxon>
        <taxon>Gunneridae</taxon>
        <taxon>Pentapetalae</taxon>
        <taxon>rosids</taxon>
        <taxon>fabids</taxon>
        <taxon>Fabales</taxon>
        <taxon>Fabaceae</taxon>
        <taxon>Papilionoideae</taxon>
        <taxon>50 kb inversion clade</taxon>
        <taxon>NPAAA clade</taxon>
        <taxon>indigoferoid/millettioid clade</taxon>
        <taxon>Phaseoleae</taxon>
        <taxon>Vigna</taxon>
    </lineage>
</organism>
<comment type="caution">
    <text evidence="1">The sequence shown here is derived from an EMBL/GenBank/DDBJ whole genome shotgun (WGS) entry which is preliminary data.</text>
</comment>
<dbReference type="EMBL" id="JABFOF010000004">
    <property type="protein sequence ID" value="KAG2399179.1"/>
    <property type="molecule type" value="Genomic_DNA"/>
</dbReference>
<reference evidence="1 2" key="1">
    <citation type="submission" date="2020-05" db="EMBL/GenBank/DDBJ databases">
        <title>Vigna angularis (adzuki bean) Var. LongXiaoDou No. 4 denovo assembly.</title>
        <authorList>
            <person name="Xiang H."/>
        </authorList>
    </citation>
    <scope>NUCLEOTIDE SEQUENCE [LARGE SCALE GENOMIC DNA]</scope>
    <source>
        <tissue evidence="1">Leaf</tissue>
    </source>
</reference>
<accession>A0A8T0KJ80</accession>
<dbReference type="AlphaFoldDB" id="A0A8T0KJ80"/>
<protein>
    <submittedName>
        <fullName evidence="1">Uncharacterized protein</fullName>
    </submittedName>
</protein>
<evidence type="ECO:0000313" key="1">
    <source>
        <dbReference type="EMBL" id="KAG2399179.1"/>
    </source>
</evidence>
<sequence>MNKGFSIMIAFKRLKCTFTLIASNFFVDVSPSRWLDEKTRSVKGMSSSSNSSLGHPLLEREITTMDEGSSFSFDRETRKVNEFVVAFKICRDGLIALPCSLSDRGFMVPEASEEYMLGQLDYKAFRKNVRLVVRLPSKKKKTGARSSSSTPL</sequence>
<name>A0A8T0KJ80_PHAAN</name>